<keyword evidence="5" id="KW-0812">Transmembrane</keyword>
<feature type="disulfide bond" evidence="3">
    <location>
        <begin position="374"/>
        <end position="398"/>
    </location>
</feature>
<reference evidence="10" key="1">
    <citation type="journal article" date="2015" name="Nat. Commun.">
        <title>The Lingula genome provides insights into brachiopod evolution and the origin of phosphate biomineralization.</title>
        <authorList>
            <person name="Luo Y.J."/>
            <person name="Takeuchi T."/>
            <person name="Koyanagi R."/>
            <person name="Yamada L."/>
            <person name="Kanda M."/>
            <person name="Khalturina M."/>
            <person name="Fujie M."/>
            <person name="Yamasaki S.I."/>
            <person name="Endo K."/>
            <person name="Satoh N."/>
        </authorList>
    </citation>
    <scope>NUCLEOTIDE SEQUENCE</scope>
</reference>
<feature type="binding site" evidence="3">
    <location>
        <position position="368"/>
    </location>
    <ligand>
        <name>Zn(2+)</name>
        <dbReference type="ChEBI" id="CHEBI:29105"/>
        <note>catalytic</note>
    </ligand>
</feature>
<feature type="domain" description="Disintegrin" evidence="7">
    <location>
        <begin position="425"/>
        <end position="513"/>
    </location>
</feature>
<feature type="binding site" evidence="3">
    <location>
        <position position="362"/>
    </location>
    <ligand>
        <name>Zn(2+)</name>
        <dbReference type="ChEBI" id="CHEBI:29105"/>
        <note>catalytic</note>
    </ligand>
</feature>
<feature type="compositionally biased region" description="Pro residues" evidence="4">
    <location>
        <begin position="925"/>
        <end position="943"/>
    </location>
</feature>
<dbReference type="OrthoDB" id="5951731at2759"/>
<feature type="compositionally biased region" description="Basic and acidic residues" evidence="4">
    <location>
        <begin position="865"/>
        <end position="876"/>
    </location>
</feature>
<keyword evidence="10" id="KW-0645">Protease</keyword>
<dbReference type="Pfam" id="PF01562">
    <property type="entry name" value="Pep_M12B_propep"/>
    <property type="match status" value="1"/>
</dbReference>
<feature type="compositionally biased region" description="Low complexity" evidence="4">
    <location>
        <begin position="1021"/>
        <end position="1031"/>
    </location>
</feature>
<keyword evidence="10" id="KW-0482">Metalloprotease</keyword>
<dbReference type="SMART" id="SM00608">
    <property type="entry name" value="ACR"/>
    <property type="match status" value="1"/>
</dbReference>
<keyword evidence="3" id="KW-0862">Zinc</keyword>
<dbReference type="Gene3D" id="3.40.390.10">
    <property type="entry name" value="Collagenase (Catalytic Domain)"/>
    <property type="match status" value="1"/>
</dbReference>
<sequence length="1170" mass="129037">MGWGWKWMCCVAVLKLLYHRSHCDVSEGNVRNGRQKATEEFSYFEKVVPVIRTRRSARDAVTWAENQHLDEVEVVVEAFNKTFTLDLKLNKNLFGDKFVEKHTTNGKPVVRRYKDHKNHHCFYHGKIRHEEESLIALSTCDGLSGLFQDGTEQYYIQPVAGSTGFHHHVFRASDRHEQHLRCGTGDHAHDFPSFYHSSLNSKHLHRLRRAIRGPYNSGKKTRYVELFLVSDHRQFDMHGKNVAKVIQRSKEIGNIVSALYNELDIYVALVGVEVWDSGDKIIVDQDADVTLNNFLSYRKTFLNPHFPNDNGQLITGGVFANRILGKASQTPMCSFRYSGGVVRDHSELPGPVGTTVAHEMGHNFGMTHDNLSVCKCPEQRCIMAATTGSGNPTKWSSCSKKELQEAFDIGMDYCLRNKPTRLFGSPTCGNGFVEDGEQCDCGLPEECKNKCCNASSCTLMTNATCATGTCCNLQTCQMKPMATECRPVAGECDLPEFCSGNSEDCPADVFVQNGRSCKSGQSYCYQGKCTTHDAQCKLLWGSTGQVSPPVCYTRLNTRGSEFGNCGYSWIHDNYTACKQEDTMCGMLHCQHQNEKLMFWREALSRLLPYTTLDVNGVRIKCKSAILDVGLNDLDPGMTPDGAKCGEDKLCVNQTCMSFDQLGVAPCPEDCNQNGICNSNNNCHCEVGLAPPLCNTPGYGGSVDSGPASSNKDSIVTSTVAQSTESSDTAIRPTEIPPQGDNSLMIGLLIFFLLIVPLLVIGGFFAYRYREQLKVWWGQKASAAYKYKDAAPPKSSRRSESSVKSPSKPRPPPSIAAVEAQSVQERPPPPPAPVPKDPVNRQPSTGSAKMPISNPVLQSTTNRTPSFKDAKFIEKPRVIVRPTVYANLPDSENSDEDSGYVTGGKPARPPKPWSENSDQSSANQNQPPPRPSVPPVKFQPPPNRPSQLTRPNQLPTKPLKPPTRQQQPLKPPSLPQAQSKPVPLRPAPPAPLSPIADTDASESPSEPQVGIVSAMKQKFKFDNSNNNNSNTDLDSDPLYEPPPKPWTDQSTGENIYEVIPGDEEAPLNGRSKAPEKPSRSVKPMFQPRARPASVQFRSQPQTLTEFKPRPVSAREPEVSRGVSVKDRIAKLSQENSEGSGPAKPVQRSKSGVAKPSIPPKPRKRPDSVAQC</sequence>
<dbReference type="CDD" id="cd04269">
    <property type="entry name" value="ZnMc_adamalysin_II_like"/>
    <property type="match status" value="1"/>
</dbReference>
<evidence type="ECO:0000256" key="3">
    <source>
        <dbReference type="PROSITE-ProRule" id="PRU00276"/>
    </source>
</evidence>
<feature type="disulfide bond" evidence="2">
    <location>
        <begin position="485"/>
        <end position="505"/>
    </location>
</feature>
<feature type="compositionally biased region" description="Polar residues" evidence="4">
    <location>
        <begin position="945"/>
        <end position="954"/>
    </location>
</feature>
<dbReference type="FunFam" id="3.40.390.10:FF:000002">
    <property type="entry name" value="Disintegrin and metalloproteinase domain-containing protein 22"/>
    <property type="match status" value="1"/>
</dbReference>
<keyword evidence="10" id="KW-0378">Hydrolase</keyword>
<evidence type="ECO:0000259" key="8">
    <source>
        <dbReference type="PROSITE" id="PS50215"/>
    </source>
</evidence>
<comment type="caution">
    <text evidence="3">Lacks conserved residue(s) required for the propagation of feature annotation.</text>
</comment>
<proteinExistence type="predicted"/>
<evidence type="ECO:0000256" key="4">
    <source>
        <dbReference type="SAM" id="MobiDB-lite"/>
    </source>
</evidence>
<dbReference type="InterPro" id="IPR001762">
    <property type="entry name" value="Disintegrin_dom"/>
</dbReference>
<evidence type="ECO:0000313" key="10">
    <source>
        <dbReference type="RefSeq" id="XP_013402378.1"/>
    </source>
</evidence>
<feature type="compositionally biased region" description="Pro residues" evidence="4">
    <location>
        <begin position="825"/>
        <end position="835"/>
    </location>
</feature>
<feature type="compositionally biased region" description="Polar residues" evidence="4">
    <location>
        <begin position="1094"/>
        <end position="1103"/>
    </location>
</feature>
<protein>
    <submittedName>
        <fullName evidence="10">Disintegrin and metalloproteinase domain-containing protein 12 isoform X2</fullName>
    </submittedName>
</protein>
<dbReference type="GeneID" id="106168005"/>
<feature type="disulfide bond" evidence="3">
    <location>
        <begin position="376"/>
        <end position="381"/>
    </location>
</feature>
<gene>
    <name evidence="10" type="primary">LOC106168005</name>
</gene>
<dbReference type="SUPFAM" id="SSF55486">
    <property type="entry name" value="Metalloproteases ('zincins'), catalytic domain"/>
    <property type="match status" value="1"/>
</dbReference>
<evidence type="ECO:0000259" key="7">
    <source>
        <dbReference type="PROSITE" id="PS50214"/>
    </source>
</evidence>
<evidence type="ECO:0000256" key="6">
    <source>
        <dbReference type="SAM" id="SignalP"/>
    </source>
</evidence>
<feature type="compositionally biased region" description="Polar residues" evidence="4">
    <location>
        <begin position="706"/>
        <end position="728"/>
    </location>
</feature>
<evidence type="ECO:0000256" key="5">
    <source>
        <dbReference type="SAM" id="Phobius"/>
    </source>
</evidence>
<feature type="compositionally biased region" description="Basic and acidic residues" evidence="4">
    <location>
        <begin position="786"/>
        <end position="800"/>
    </location>
</feature>
<reference evidence="10" key="2">
    <citation type="submission" date="2025-08" db="UniProtKB">
        <authorList>
            <consortium name="RefSeq"/>
        </authorList>
    </citation>
    <scope>IDENTIFICATION</scope>
</reference>
<feature type="compositionally biased region" description="Basic and acidic residues" evidence="4">
    <location>
        <begin position="1105"/>
        <end position="1128"/>
    </location>
</feature>
<dbReference type="GO" id="GO:0046872">
    <property type="term" value="F:metal ion binding"/>
    <property type="evidence" value="ECO:0007669"/>
    <property type="project" value="UniProtKB-KW"/>
</dbReference>
<dbReference type="InterPro" id="IPR006586">
    <property type="entry name" value="ADAM_Cys-rich"/>
</dbReference>
<feature type="compositionally biased region" description="Polar residues" evidence="4">
    <location>
        <begin position="854"/>
        <end position="864"/>
    </location>
</feature>
<keyword evidence="9" id="KW-1185">Reference proteome</keyword>
<accession>A0A1S3IWD8</accession>
<evidence type="ECO:0000256" key="1">
    <source>
        <dbReference type="ARBA" id="ARBA00023157"/>
    </source>
</evidence>
<dbReference type="GO" id="GO:0006509">
    <property type="term" value="P:membrane protein ectodomain proteolysis"/>
    <property type="evidence" value="ECO:0007669"/>
    <property type="project" value="TreeGrafter"/>
</dbReference>
<feature type="active site" evidence="3">
    <location>
        <position position="359"/>
    </location>
</feature>
<dbReference type="Proteomes" id="UP000085678">
    <property type="component" value="Unplaced"/>
</dbReference>
<feature type="region of interest" description="Disordered" evidence="4">
    <location>
        <begin position="786"/>
        <end position="1170"/>
    </location>
</feature>
<keyword evidence="3" id="KW-0479">Metal-binding</keyword>
<dbReference type="InterPro" id="IPR034027">
    <property type="entry name" value="Reprolysin_adamalysin"/>
</dbReference>
<dbReference type="PANTHER" id="PTHR11905:SF159">
    <property type="entry name" value="ADAM METALLOPROTEASE"/>
    <property type="match status" value="1"/>
</dbReference>
<dbReference type="Gene3D" id="4.10.70.10">
    <property type="entry name" value="Disintegrin domain"/>
    <property type="match status" value="1"/>
</dbReference>
<dbReference type="SMART" id="SM00050">
    <property type="entry name" value="DISIN"/>
    <property type="match status" value="1"/>
</dbReference>
<dbReference type="AlphaFoldDB" id="A0A1S3IWD8"/>
<feature type="chain" id="PRO_5010182607" evidence="6">
    <location>
        <begin position="24"/>
        <end position="1170"/>
    </location>
</feature>
<dbReference type="PROSITE" id="PS50215">
    <property type="entry name" value="ADAM_MEPRO"/>
    <property type="match status" value="1"/>
</dbReference>
<dbReference type="InterPro" id="IPR002870">
    <property type="entry name" value="Peptidase_M12B_N"/>
</dbReference>
<dbReference type="InterPro" id="IPR036436">
    <property type="entry name" value="Disintegrin_dom_sf"/>
</dbReference>
<feature type="signal peptide" evidence="6">
    <location>
        <begin position="1"/>
        <end position="23"/>
    </location>
</feature>
<feature type="region of interest" description="Disordered" evidence="4">
    <location>
        <begin position="704"/>
        <end position="737"/>
    </location>
</feature>
<dbReference type="FunFam" id="4.10.70.10:FF:000001">
    <property type="entry name" value="Disintegrin and metalloproteinase domain-containing protein 22"/>
    <property type="match status" value="1"/>
</dbReference>
<keyword evidence="1 3" id="KW-1015">Disulfide bond</keyword>
<dbReference type="GO" id="GO:0004222">
    <property type="term" value="F:metalloendopeptidase activity"/>
    <property type="evidence" value="ECO:0007669"/>
    <property type="project" value="InterPro"/>
</dbReference>
<dbReference type="RefSeq" id="XP_013402378.1">
    <property type="nucleotide sequence ID" value="XM_013546924.1"/>
</dbReference>
<dbReference type="InterPro" id="IPR024079">
    <property type="entry name" value="MetalloPept_cat_dom_sf"/>
</dbReference>
<keyword evidence="5" id="KW-1133">Transmembrane helix</keyword>
<evidence type="ECO:0000313" key="9">
    <source>
        <dbReference type="Proteomes" id="UP000085678"/>
    </source>
</evidence>
<dbReference type="SUPFAM" id="SSF57552">
    <property type="entry name" value="Blood coagulation inhibitor (disintegrin)"/>
    <property type="match status" value="1"/>
</dbReference>
<dbReference type="Pfam" id="PF00200">
    <property type="entry name" value="Disintegrin"/>
    <property type="match status" value="1"/>
</dbReference>
<keyword evidence="5" id="KW-0472">Membrane</keyword>
<evidence type="ECO:0000256" key="2">
    <source>
        <dbReference type="PROSITE-ProRule" id="PRU00068"/>
    </source>
</evidence>
<dbReference type="InterPro" id="IPR001590">
    <property type="entry name" value="Peptidase_M12B"/>
</dbReference>
<dbReference type="Pfam" id="PF08516">
    <property type="entry name" value="ADAM_CR"/>
    <property type="match status" value="1"/>
</dbReference>
<feature type="transmembrane region" description="Helical" evidence="5">
    <location>
        <begin position="743"/>
        <end position="766"/>
    </location>
</feature>
<name>A0A1S3IWD8_LINAN</name>
<feature type="compositionally biased region" description="Pro residues" evidence="4">
    <location>
        <begin position="982"/>
        <end position="991"/>
    </location>
</feature>
<dbReference type="PANTHER" id="PTHR11905">
    <property type="entry name" value="ADAM A DISINTEGRIN AND METALLOPROTEASE DOMAIN"/>
    <property type="match status" value="1"/>
</dbReference>
<feature type="domain" description="Peptidase M12B" evidence="8">
    <location>
        <begin position="222"/>
        <end position="419"/>
    </location>
</feature>
<dbReference type="Pfam" id="PF01421">
    <property type="entry name" value="Reprolysin"/>
    <property type="match status" value="1"/>
</dbReference>
<organism evidence="9 10">
    <name type="scientific">Lingula anatina</name>
    <name type="common">Brachiopod</name>
    <name type="synonym">Lingula unguis</name>
    <dbReference type="NCBI Taxonomy" id="7574"/>
    <lineage>
        <taxon>Eukaryota</taxon>
        <taxon>Metazoa</taxon>
        <taxon>Spiralia</taxon>
        <taxon>Lophotrochozoa</taxon>
        <taxon>Brachiopoda</taxon>
        <taxon>Linguliformea</taxon>
        <taxon>Lingulata</taxon>
        <taxon>Lingulida</taxon>
        <taxon>Linguloidea</taxon>
        <taxon>Lingulidae</taxon>
        <taxon>Lingula</taxon>
    </lineage>
</organism>
<dbReference type="PROSITE" id="PS50214">
    <property type="entry name" value="DISINTEGRIN_2"/>
    <property type="match status" value="1"/>
</dbReference>
<feature type="binding site" evidence="3">
    <location>
        <position position="358"/>
    </location>
    <ligand>
        <name>Zn(2+)</name>
        <dbReference type="ChEBI" id="CHEBI:29105"/>
        <note>catalytic</note>
    </ligand>
</feature>
<keyword evidence="6" id="KW-0732">Signal</keyword>